<dbReference type="RefSeq" id="WP_012858247.1">
    <property type="nucleotide sequence ID" value="NC_013515.1"/>
</dbReference>
<evidence type="ECO:0000256" key="1">
    <source>
        <dbReference type="ARBA" id="ARBA00010838"/>
    </source>
</evidence>
<keyword evidence="6" id="KW-1185">Reference proteome</keyword>
<dbReference type="KEGG" id="smf:Smon_0202"/>
<keyword evidence="2 5" id="KW-0378">Hydrolase</keyword>
<keyword evidence="3 5" id="KW-0326">Glycosidase</keyword>
<dbReference type="GO" id="GO:0005829">
    <property type="term" value="C:cytosol"/>
    <property type="evidence" value="ECO:0007669"/>
    <property type="project" value="TreeGrafter"/>
</dbReference>
<dbReference type="GO" id="GO:0016052">
    <property type="term" value="P:carbohydrate catabolic process"/>
    <property type="evidence" value="ECO:0007669"/>
    <property type="project" value="TreeGrafter"/>
</dbReference>
<evidence type="ECO:0000256" key="4">
    <source>
        <dbReference type="RuleBase" id="RU003690"/>
    </source>
</evidence>
<evidence type="ECO:0000256" key="3">
    <source>
        <dbReference type="ARBA" id="ARBA00023295"/>
    </source>
</evidence>
<gene>
    <name evidence="5" type="ordered locus">Smon_0202</name>
</gene>
<organism evidence="5 6">
    <name type="scientific">Streptobacillus moniliformis (strain ATCC 14647 / DSM 12112 / NCTC 10651 / 9901)</name>
    <dbReference type="NCBI Taxonomy" id="519441"/>
    <lineage>
        <taxon>Bacteria</taxon>
        <taxon>Fusobacteriati</taxon>
        <taxon>Fusobacteriota</taxon>
        <taxon>Fusobacteriia</taxon>
        <taxon>Fusobacteriales</taxon>
        <taxon>Leptotrichiaceae</taxon>
        <taxon>Streptobacillus</taxon>
    </lineage>
</organism>
<dbReference type="InterPro" id="IPR017853">
    <property type="entry name" value="GH"/>
</dbReference>
<sequence length="459" mass="53597">MIKFPENFYWGSSISAEQSEGRFKGDGKGLTTWDKFFEIEPYKFHNGIGPEKTTSMYKYFLDDILLLKATGHNTFRTSISWARLFPKGIGEINEEAVKFYKTYFTTLKENGIDPFVNLSHFDIPLELEEKFGGFSSKEVVDAYSKYARTCFELFGDVVKTWFTFNEPIVSVECGYLKQYHYPMEVDPKKAVQVGYNLALASAKAIKEFKEVIKDGQIGIILNLTPAYPRSNHTSDLKAARIAELFANKSFLDPAVKGSYDEELVEIIRKHDLMPEYSEEELEIIRNNKVDMLGINYYQPLRVKARDSKANDEAPFMPEYYYEHFIMPGRRMNPYRGWEIYPKGLYDIALNIKENYGNIPWFVAENGMGVEGEEKYKIEDMIHDDYRIEFFKEHLQWLHKGISEGSNCKGYLVWTAIDCWSWLNSYKNRYGLIELDLNTNKRYIKKSGYWFNELSKNNGF</sequence>
<evidence type="ECO:0000256" key="2">
    <source>
        <dbReference type="ARBA" id="ARBA00022801"/>
    </source>
</evidence>
<dbReference type="FunFam" id="3.20.20.80:FF:000004">
    <property type="entry name" value="Beta-glucosidase 6-phospho-beta-glucosidase"/>
    <property type="match status" value="1"/>
</dbReference>
<dbReference type="PANTHER" id="PTHR10353">
    <property type="entry name" value="GLYCOSYL HYDROLASE"/>
    <property type="match status" value="1"/>
</dbReference>
<dbReference type="SUPFAM" id="SSF51445">
    <property type="entry name" value="(Trans)glycosidases"/>
    <property type="match status" value="1"/>
</dbReference>
<dbReference type="CAZy" id="GH1">
    <property type="family name" value="Glycoside Hydrolase Family 1"/>
</dbReference>
<dbReference type="HOGENOM" id="CLU_001859_0_1_0"/>
<protein>
    <submittedName>
        <fullName evidence="5">Beta-glucosidase</fullName>
        <ecNumber evidence="5">3.2.1.21</ecNumber>
    </submittedName>
</protein>
<name>D1AWL3_STRM9</name>
<dbReference type="InterPro" id="IPR001360">
    <property type="entry name" value="Glyco_hydro_1"/>
</dbReference>
<dbReference type="OrthoDB" id="9765195at2"/>
<dbReference type="Pfam" id="PF00232">
    <property type="entry name" value="Glyco_hydro_1"/>
    <property type="match status" value="1"/>
</dbReference>
<proteinExistence type="inferred from homology"/>
<dbReference type="eggNOG" id="COG2723">
    <property type="taxonomic scope" value="Bacteria"/>
</dbReference>
<dbReference type="PRINTS" id="PR00131">
    <property type="entry name" value="GLHYDRLASE1"/>
</dbReference>
<dbReference type="EC" id="3.2.1.21" evidence="5"/>
<comment type="similarity">
    <text evidence="1 4">Belongs to the glycosyl hydrolase 1 family.</text>
</comment>
<dbReference type="GeneID" id="29673230"/>
<evidence type="ECO:0000313" key="5">
    <source>
        <dbReference type="EMBL" id="ACZ00689.1"/>
    </source>
</evidence>
<dbReference type="AlphaFoldDB" id="D1AWL3"/>
<accession>D1AWL3</accession>
<dbReference type="Proteomes" id="UP000002072">
    <property type="component" value="Chromosome"/>
</dbReference>
<dbReference type="Gene3D" id="3.20.20.80">
    <property type="entry name" value="Glycosidases"/>
    <property type="match status" value="1"/>
</dbReference>
<dbReference type="STRING" id="519441.Smon_0202"/>
<reference evidence="5 6" key="1">
    <citation type="journal article" date="2009" name="Stand. Genomic Sci.">
        <title>Complete genome sequence of Streptobacillus moniliformis type strain (9901T).</title>
        <authorList>
            <person name="Nolan M."/>
            <person name="Gronow S."/>
            <person name="Lapidus A."/>
            <person name="Ivanova N."/>
            <person name="Copeland A."/>
            <person name="Lucas S."/>
            <person name="Del Rio T.G."/>
            <person name="Chen F."/>
            <person name="Tice H."/>
            <person name="Pitluck S."/>
            <person name="Cheng J.F."/>
            <person name="Sims D."/>
            <person name="Meincke L."/>
            <person name="Bruce D."/>
            <person name="Goodwin L."/>
            <person name="Brettin T."/>
            <person name="Han C."/>
            <person name="Detter J.C."/>
            <person name="Ovchinikova G."/>
            <person name="Pati A."/>
            <person name="Mavromatis K."/>
            <person name="Mikhailova N."/>
            <person name="Chen A."/>
            <person name="Palaniappan K."/>
            <person name="Land M."/>
            <person name="Hauser L."/>
            <person name="Chang Y.J."/>
            <person name="Jeffries C.D."/>
            <person name="Rohde M."/>
            <person name="Sproer C."/>
            <person name="Goker M."/>
            <person name="Bristow J."/>
            <person name="Eisen J.A."/>
            <person name="Markowitz V."/>
            <person name="Hugenholtz P."/>
            <person name="Kyrpides N.C."/>
            <person name="Klenk H.P."/>
            <person name="Chain P."/>
        </authorList>
    </citation>
    <scope>NUCLEOTIDE SEQUENCE [LARGE SCALE GENOMIC DNA]</scope>
    <source>
        <strain evidence="6">ATCC 14647 / DSM 12112 / NCTC 10651 / 9901</strain>
    </source>
</reference>
<evidence type="ECO:0000313" key="6">
    <source>
        <dbReference type="Proteomes" id="UP000002072"/>
    </source>
</evidence>
<dbReference type="GO" id="GO:0008422">
    <property type="term" value="F:beta-glucosidase activity"/>
    <property type="evidence" value="ECO:0007669"/>
    <property type="project" value="UniProtKB-EC"/>
</dbReference>
<dbReference type="PANTHER" id="PTHR10353:SF139">
    <property type="entry name" value="6-PHOSPHO-BETA-GLUCOSIDASE GMUD"/>
    <property type="match status" value="1"/>
</dbReference>
<dbReference type="EMBL" id="CP001779">
    <property type="protein sequence ID" value="ACZ00689.1"/>
    <property type="molecule type" value="Genomic_DNA"/>
</dbReference>